<comment type="caution">
    <text evidence="2">The sequence shown here is derived from an EMBL/GenBank/DDBJ whole genome shotgun (WGS) entry which is preliminary data.</text>
</comment>
<keyword evidence="2" id="KW-0489">Methyltransferase</keyword>
<dbReference type="InterPro" id="IPR029063">
    <property type="entry name" value="SAM-dependent_MTases_sf"/>
</dbReference>
<dbReference type="PANTHER" id="PTHR43591">
    <property type="entry name" value="METHYLTRANSFERASE"/>
    <property type="match status" value="1"/>
</dbReference>
<dbReference type="GO" id="GO:0032259">
    <property type="term" value="P:methylation"/>
    <property type="evidence" value="ECO:0007669"/>
    <property type="project" value="UniProtKB-KW"/>
</dbReference>
<dbReference type="EMBL" id="JARMQG010000015">
    <property type="protein sequence ID" value="MED3561325.1"/>
    <property type="molecule type" value="Genomic_DNA"/>
</dbReference>
<dbReference type="CDD" id="cd02440">
    <property type="entry name" value="AdoMet_MTases"/>
    <property type="match status" value="1"/>
</dbReference>
<keyword evidence="2" id="KW-0808">Transferase</keyword>
<dbReference type="Gene3D" id="3.40.50.150">
    <property type="entry name" value="Vaccinia Virus protein VP39"/>
    <property type="match status" value="1"/>
</dbReference>
<organism evidence="2 3">
    <name type="scientific">Bacillus xiapuensis</name>
    <dbReference type="NCBI Taxonomy" id="2014075"/>
    <lineage>
        <taxon>Bacteria</taxon>
        <taxon>Bacillati</taxon>
        <taxon>Bacillota</taxon>
        <taxon>Bacilli</taxon>
        <taxon>Bacillales</taxon>
        <taxon>Bacillaceae</taxon>
        <taxon>Bacillus</taxon>
    </lineage>
</organism>
<sequence length="231" mass="27055">MISLNTTRQSIKNKFDENASSYDDQRRKLIPCFDDFYSIPISILNTNTEAPSVLDIGAGTGLFSFFLKEKYPDARMTLIDLSEKMMNVSRARFSHYQDIHYIVADYTEYCFEEKFDIIISSLSIHHLSDEEKRKLYEKIFSLLKEDGIFINADQVLGHTEFIESLYKNDWKNKIENSGLRKQEIAAAYERTKLDKMATLEDQIGWLKDCGFQDVDCIYKYFNFVVLFGRKN</sequence>
<dbReference type="InterPro" id="IPR041698">
    <property type="entry name" value="Methyltransf_25"/>
</dbReference>
<dbReference type="GO" id="GO:0008168">
    <property type="term" value="F:methyltransferase activity"/>
    <property type="evidence" value="ECO:0007669"/>
    <property type="project" value="UniProtKB-KW"/>
</dbReference>
<proteinExistence type="predicted"/>
<feature type="domain" description="Methyltransferase" evidence="1">
    <location>
        <begin position="53"/>
        <end position="147"/>
    </location>
</feature>
<gene>
    <name evidence="2" type="ORF">P4447_02020</name>
</gene>
<keyword evidence="3" id="KW-1185">Reference proteome</keyword>
<accession>A0ABU6N5A5</accession>
<name>A0ABU6N5A5_9BACI</name>
<dbReference type="Pfam" id="PF13649">
    <property type="entry name" value="Methyltransf_25"/>
    <property type="match status" value="1"/>
</dbReference>
<evidence type="ECO:0000259" key="1">
    <source>
        <dbReference type="Pfam" id="PF13649"/>
    </source>
</evidence>
<evidence type="ECO:0000313" key="2">
    <source>
        <dbReference type="EMBL" id="MED3561325.1"/>
    </source>
</evidence>
<reference evidence="2 3" key="1">
    <citation type="submission" date="2023-03" db="EMBL/GenBank/DDBJ databases">
        <title>Bacillus Genome Sequencing.</title>
        <authorList>
            <person name="Dunlap C."/>
        </authorList>
    </citation>
    <scope>NUCLEOTIDE SEQUENCE [LARGE SCALE GENOMIC DNA]</scope>
    <source>
        <strain evidence="2 3">B-14544</strain>
    </source>
</reference>
<dbReference type="Proteomes" id="UP001330749">
    <property type="component" value="Unassembled WGS sequence"/>
</dbReference>
<dbReference type="SUPFAM" id="SSF53335">
    <property type="entry name" value="S-adenosyl-L-methionine-dependent methyltransferases"/>
    <property type="match status" value="1"/>
</dbReference>
<dbReference type="Gene3D" id="6.10.140.280">
    <property type="match status" value="1"/>
</dbReference>
<evidence type="ECO:0000313" key="3">
    <source>
        <dbReference type="Proteomes" id="UP001330749"/>
    </source>
</evidence>
<protein>
    <submittedName>
        <fullName evidence="2">Class I SAM-dependent methyltransferase</fullName>
    </submittedName>
</protein>